<reference evidence="2" key="1">
    <citation type="submission" date="2021-02" db="EMBL/GenBank/DDBJ databases">
        <authorList>
            <person name="Nowell W R."/>
        </authorList>
    </citation>
    <scope>NUCLEOTIDE SEQUENCE</scope>
</reference>
<dbReference type="EMBL" id="CAJOAZ010029519">
    <property type="protein sequence ID" value="CAF4425900.1"/>
    <property type="molecule type" value="Genomic_DNA"/>
</dbReference>
<dbReference type="Proteomes" id="UP000663844">
    <property type="component" value="Unassembled WGS sequence"/>
</dbReference>
<proteinExistence type="predicted"/>
<feature type="compositionally biased region" description="Pro residues" evidence="1">
    <location>
        <begin position="36"/>
        <end position="60"/>
    </location>
</feature>
<sequence>MPSLNPPSPDINTIQTKTVISSNREPMKRTTSAGRPAPPPPPSPAIPIPTLIPPPIPPRNPVSKSVSISSIQPSANDTKFSQ</sequence>
<evidence type="ECO:0000256" key="1">
    <source>
        <dbReference type="SAM" id="MobiDB-lite"/>
    </source>
</evidence>
<gene>
    <name evidence="2" type="ORF">OXD698_LOCUS52929</name>
</gene>
<dbReference type="AlphaFoldDB" id="A0A820QL45"/>
<feature type="compositionally biased region" description="Low complexity" evidence="1">
    <location>
        <begin position="61"/>
        <end position="74"/>
    </location>
</feature>
<feature type="region of interest" description="Disordered" evidence="1">
    <location>
        <begin position="1"/>
        <end position="82"/>
    </location>
</feature>
<feature type="non-terminal residue" evidence="2">
    <location>
        <position position="1"/>
    </location>
</feature>
<evidence type="ECO:0000313" key="2">
    <source>
        <dbReference type="EMBL" id="CAF4425900.1"/>
    </source>
</evidence>
<comment type="caution">
    <text evidence="2">The sequence shown here is derived from an EMBL/GenBank/DDBJ whole genome shotgun (WGS) entry which is preliminary data.</text>
</comment>
<evidence type="ECO:0000313" key="3">
    <source>
        <dbReference type="Proteomes" id="UP000663844"/>
    </source>
</evidence>
<accession>A0A820QL45</accession>
<name>A0A820QL45_9BILA</name>
<protein>
    <submittedName>
        <fullName evidence="2">Uncharacterized protein</fullName>
    </submittedName>
</protein>
<organism evidence="2 3">
    <name type="scientific">Adineta steineri</name>
    <dbReference type="NCBI Taxonomy" id="433720"/>
    <lineage>
        <taxon>Eukaryota</taxon>
        <taxon>Metazoa</taxon>
        <taxon>Spiralia</taxon>
        <taxon>Gnathifera</taxon>
        <taxon>Rotifera</taxon>
        <taxon>Eurotatoria</taxon>
        <taxon>Bdelloidea</taxon>
        <taxon>Adinetida</taxon>
        <taxon>Adinetidae</taxon>
        <taxon>Adineta</taxon>
    </lineage>
</organism>
<feature type="compositionally biased region" description="Polar residues" evidence="1">
    <location>
        <begin position="10"/>
        <end position="33"/>
    </location>
</feature>